<dbReference type="HAMAP" id="MF_00278">
    <property type="entry name" value="HisH"/>
    <property type="match status" value="1"/>
</dbReference>
<keyword evidence="5 10" id="KW-0315">Glutamine amidotransferase</keyword>
<dbReference type="InterPro" id="IPR017926">
    <property type="entry name" value="GATASE"/>
</dbReference>
<evidence type="ECO:0000256" key="2">
    <source>
        <dbReference type="ARBA" id="ARBA00022490"/>
    </source>
</evidence>
<evidence type="ECO:0000256" key="7">
    <source>
        <dbReference type="ARBA" id="ARBA00023239"/>
    </source>
</evidence>
<sequence>MSEVVAVIDYGMGNLHSAGKALEKVASGQQIVITGDPDQVRAANRVVFPGVGAIRDCIAVLRETGLDRAILDVIAAGKPVLGICVGMQALMARSEENNGVDCLGVFGGQVTFFGELQNDTGGRLKVPHMGWNQVRQGMAHPMWAGIADNTRFYFVHSYCVTGLVDEEVAGRCDYGLSFAAAATRKNVFAVQFHPEKSADAGLTLLENFLRWQP</sequence>
<reference evidence="12 13" key="1">
    <citation type="submission" date="2012-09" db="EMBL/GenBank/DDBJ databases">
        <title>Genome Sequence of alkane-degrading Bacterium Alcanivorax jadensis T9.</title>
        <authorList>
            <person name="Lai Q."/>
            <person name="Shao Z."/>
        </authorList>
    </citation>
    <scope>NUCLEOTIDE SEQUENCE [LARGE SCALE GENOMIC DNA]</scope>
    <source>
        <strain evidence="12 13">T9</strain>
    </source>
</reference>
<dbReference type="RefSeq" id="WP_035245195.1">
    <property type="nucleotide sequence ID" value="NZ_ARXU01000002.1"/>
</dbReference>
<evidence type="ECO:0000256" key="5">
    <source>
        <dbReference type="ARBA" id="ARBA00022962"/>
    </source>
</evidence>
<evidence type="ECO:0000313" key="12">
    <source>
        <dbReference type="EMBL" id="KGD62455.1"/>
    </source>
</evidence>
<feature type="active site" evidence="10">
    <location>
        <position position="195"/>
    </location>
</feature>
<comment type="subunit">
    <text evidence="10">Heterodimer of HisH and HisF.</text>
</comment>
<accession>A0ABR4WG66</accession>
<dbReference type="PIRSF" id="PIRSF000495">
    <property type="entry name" value="Amidotransf_hisH"/>
    <property type="match status" value="1"/>
</dbReference>
<comment type="pathway">
    <text evidence="1 10">Amino-acid biosynthesis; L-histidine biosynthesis; L-histidine from 5-phospho-alpha-D-ribose 1-diphosphate: step 5/9.</text>
</comment>
<dbReference type="Gene3D" id="3.40.50.880">
    <property type="match status" value="1"/>
</dbReference>
<dbReference type="EMBL" id="ARXU01000002">
    <property type="protein sequence ID" value="KGD62455.1"/>
    <property type="molecule type" value="Genomic_DNA"/>
</dbReference>
<evidence type="ECO:0000313" key="13">
    <source>
        <dbReference type="Proteomes" id="UP000029443"/>
    </source>
</evidence>
<evidence type="ECO:0000256" key="4">
    <source>
        <dbReference type="ARBA" id="ARBA00022801"/>
    </source>
</evidence>
<keyword evidence="7 10" id="KW-0456">Lyase</keyword>
<comment type="subcellular location">
    <subcellularLocation>
        <location evidence="10">Cytoplasm</location>
    </subcellularLocation>
</comment>
<keyword evidence="3 10" id="KW-0028">Amino-acid biosynthesis</keyword>
<dbReference type="PANTHER" id="PTHR42701">
    <property type="entry name" value="IMIDAZOLE GLYCEROL PHOSPHATE SYNTHASE SUBUNIT HISH"/>
    <property type="match status" value="1"/>
</dbReference>
<evidence type="ECO:0000259" key="11">
    <source>
        <dbReference type="Pfam" id="PF00117"/>
    </source>
</evidence>
<keyword evidence="6 10" id="KW-0368">Histidine biosynthesis</keyword>
<dbReference type="PANTHER" id="PTHR42701:SF2">
    <property type="entry name" value="IMIDAZOLE GLYCEROL PHOSPHATE SYNTHASE SUBUNIT HISH 1"/>
    <property type="match status" value="1"/>
</dbReference>
<evidence type="ECO:0000256" key="8">
    <source>
        <dbReference type="ARBA" id="ARBA00047838"/>
    </source>
</evidence>
<evidence type="ECO:0000256" key="9">
    <source>
        <dbReference type="ARBA" id="ARBA00049534"/>
    </source>
</evidence>
<evidence type="ECO:0000256" key="6">
    <source>
        <dbReference type="ARBA" id="ARBA00023102"/>
    </source>
</evidence>
<dbReference type="CDD" id="cd01748">
    <property type="entry name" value="GATase1_IGP_Synthase"/>
    <property type="match status" value="1"/>
</dbReference>
<dbReference type="Proteomes" id="UP000029443">
    <property type="component" value="Unassembled WGS sequence"/>
</dbReference>
<feature type="domain" description="Glutamine amidotransferase" evidence="11">
    <location>
        <begin position="7"/>
        <end position="209"/>
    </location>
</feature>
<protein>
    <recommendedName>
        <fullName evidence="10">Imidazole glycerol phosphate synthase subunit HisH</fullName>
        <ecNumber evidence="10">4.3.2.10</ecNumber>
    </recommendedName>
    <alternativeName>
        <fullName evidence="10">IGP synthase glutaminase subunit</fullName>
        <ecNumber evidence="10">3.5.1.2</ecNumber>
    </alternativeName>
    <alternativeName>
        <fullName evidence="10">IGP synthase subunit HisH</fullName>
    </alternativeName>
    <alternativeName>
        <fullName evidence="10">ImGP synthase subunit HisH</fullName>
        <shortName evidence="10">IGPS subunit HisH</shortName>
    </alternativeName>
</protein>
<dbReference type="SUPFAM" id="SSF52317">
    <property type="entry name" value="Class I glutamine amidotransferase-like"/>
    <property type="match status" value="1"/>
</dbReference>
<gene>
    <name evidence="10" type="primary">hisH</name>
    <name evidence="12" type="ORF">T9A_00746</name>
</gene>
<keyword evidence="4 10" id="KW-0378">Hydrolase</keyword>
<comment type="catalytic activity">
    <reaction evidence="8 10">
        <text>5-[(5-phospho-1-deoxy-D-ribulos-1-ylimino)methylamino]-1-(5-phospho-beta-D-ribosyl)imidazole-4-carboxamide + L-glutamine = D-erythro-1-(imidazol-4-yl)glycerol 3-phosphate + 5-amino-1-(5-phospho-beta-D-ribosyl)imidazole-4-carboxamide + L-glutamate + H(+)</text>
        <dbReference type="Rhea" id="RHEA:24793"/>
        <dbReference type="ChEBI" id="CHEBI:15378"/>
        <dbReference type="ChEBI" id="CHEBI:29985"/>
        <dbReference type="ChEBI" id="CHEBI:58278"/>
        <dbReference type="ChEBI" id="CHEBI:58359"/>
        <dbReference type="ChEBI" id="CHEBI:58475"/>
        <dbReference type="ChEBI" id="CHEBI:58525"/>
        <dbReference type="EC" id="4.3.2.10"/>
    </reaction>
</comment>
<organism evidence="12 13">
    <name type="scientific">Alcanivorax jadensis T9</name>
    <dbReference type="NCBI Taxonomy" id="1177181"/>
    <lineage>
        <taxon>Bacteria</taxon>
        <taxon>Pseudomonadati</taxon>
        <taxon>Pseudomonadota</taxon>
        <taxon>Gammaproteobacteria</taxon>
        <taxon>Oceanospirillales</taxon>
        <taxon>Alcanivoracaceae</taxon>
        <taxon>Alcanivorax</taxon>
    </lineage>
</organism>
<keyword evidence="2 10" id="KW-0963">Cytoplasm</keyword>
<proteinExistence type="inferred from homology"/>
<feature type="active site" description="Nucleophile" evidence="10">
    <location>
        <position position="84"/>
    </location>
</feature>
<comment type="catalytic activity">
    <reaction evidence="9 10">
        <text>L-glutamine + H2O = L-glutamate + NH4(+)</text>
        <dbReference type="Rhea" id="RHEA:15889"/>
        <dbReference type="ChEBI" id="CHEBI:15377"/>
        <dbReference type="ChEBI" id="CHEBI:28938"/>
        <dbReference type="ChEBI" id="CHEBI:29985"/>
        <dbReference type="ChEBI" id="CHEBI:58359"/>
        <dbReference type="EC" id="3.5.1.2"/>
    </reaction>
</comment>
<comment type="function">
    <text evidence="10">IGPS catalyzes the conversion of PRFAR and glutamine to IGP, AICAR and glutamate. The HisH subunit catalyzes the hydrolysis of glutamine to glutamate and ammonia as part of the synthesis of IGP and AICAR. The resulting ammonia molecule is channeled to the active site of HisF.</text>
</comment>
<dbReference type="PROSITE" id="PS51273">
    <property type="entry name" value="GATASE_TYPE_1"/>
    <property type="match status" value="1"/>
</dbReference>
<name>A0ABR4WG66_9GAMM</name>
<dbReference type="EC" id="4.3.2.10" evidence="10"/>
<dbReference type="Pfam" id="PF00117">
    <property type="entry name" value="GATase"/>
    <property type="match status" value="1"/>
</dbReference>
<dbReference type="EC" id="3.5.1.2" evidence="10"/>
<evidence type="ECO:0000256" key="3">
    <source>
        <dbReference type="ARBA" id="ARBA00022605"/>
    </source>
</evidence>
<dbReference type="NCBIfam" id="TIGR01855">
    <property type="entry name" value="IMP_synth_hisH"/>
    <property type="match status" value="1"/>
</dbReference>
<dbReference type="InterPro" id="IPR029062">
    <property type="entry name" value="Class_I_gatase-like"/>
</dbReference>
<keyword evidence="13" id="KW-1185">Reference proteome</keyword>
<evidence type="ECO:0000256" key="10">
    <source>
        <dbReference type="HAMAP-Rule" id="MF_00278"/>
    </source>
</evidence>
<comment type="caution">
    <text evidence="12">The sequence shown here is derived from an EMBL/GenBank/DDBJ whole genome shotgun (WGS) entry which is preliminary data.</text>
</comment>
<dbReference type="InterPro" id="IPR010139">
    <property type="entry name" value="Imidazole-glycPsynth_HisH"/>
</dbReference>
<evidence type="ECO:0000256" key="1">
    <source>
        <dbReference type="ARBA" id="ARBA00005091"/>
    </source>
</evidence>
<feature type="active site" evidence="10">
    <location>
        <position position="193"/>
    </location>
</feature>